<name>A0A7X6BA35_9SPHN</name>
<keyword evidence="6" id="KW-1185">Reference proteome</keyword>
<dbReference type="InterPro" id="IPR009057">
    <property type="entry name" value="Homeodomain-like_sf"/>
</dbReference>
<accession>A0A7X6BA35</accession>
<dbReference type="Pfam" id="PF17932">
    <property type="entry name" value="TetR_C_24"/>
    <property type="match status" value="1"/>
</dbReference>
<dbReference type="InterPro" id="IPR001647">
    <property type="entry name" value="HTH_TetR"/>
</dbReference>
<gene>
    <name evidence="5" type="ORF">GGR90_002287</name>
</gene>
<dbReference type="InterPro" id="IPR041490">
    <property type="entry name" value="KstR2_TetR_C"/>
</dbReference>
<feature type="DNA-binding region" description="H-T-H motif" evidence="2">
    <location>
        <begin position="47"/>
        <end position="66"/>
    </location>
</feature>
<proteinExistence type="predicted"/>
<dbReference type="Gene3D" id="1.10.10.60">
    <property type="entry name" value="Homeodomain-like"/>
    <property type="match status" value="1"/>
</dbReference>
<dbReference type="GO" id="GO:0003700">
    <property type="term" value="F:DNA-binding transcription factor activity"/>
    <property type="evidence" value="ECO:0007669"/>
    <property type="project" value="TreeGrafter"/>
</dbReference>
<dbReference type="AlphaFoldDB" id="A0A7X6BA35"/>
<feature type="domain" description="HTH tetR-type" evidence="4">
    <location>
        <begin position="24"/>
        <end position="84"/>
    </location>
</feature>
<evidence type="ECO:0000256" key="3">
    <source>
        <dbReference type="SAM" id="MobiDB-lite"/>
    </source>
</evidence>
<dbReference type="PANTHER" id="PTHR30055">
    <property type="entry name" value="HTH-TYPE TRANSCRIPTIONAL REGULATOR RUTR"/>
    <property type="match status" value="1"/>
</dbReference>
<sequence length="239" mass="26927">MTSLQPARAPRAPRRGPANRLPPERRIAEIIAAARALLAERGYENCVISDIAERAGVVEGTIYRYFENKRDLFIKVAESWFEELLGQQEDVAHVAGTQERLRRTIRRALSIIRHEPALTRFVLMELRPDPDYKNLRLYRLNRAFVSGVMQVLKEAHAKGEIDGALSLPLLRDMIFGAIEHQTWAFLREEGDFSVDETTDGITAVVFRGMQPVSVGAAGADDMAARMERMEAAIARIEAR</sequence>
<dbReference type="RefSeq" id="WP_167921575.1">
    <property type="nucleotide sequence ID" value="NZ_JAATIT010000003.1"/>
</dbReference>
<keyword evidence="1 2" id="KW-0238">DNA-binding</keyword>
<evidence type="ECO:0000256" key="1">
    <source>
        <dbReference type="ARBA" id="ARBA00023125"/>
    </source>
</evidence>
<comment type="caution">
    <text evidence="5">The sequence shown here is derived from an EMBL/GenBank/DDBJ whole genome shotgun (WGS) entry which is preliminary data.</text>
</comment>
<dbReference type="GO" id="GO:0000976">
    <property type="term" value="F:transcription cis-regulatory region binding"/>
    <property type="evidence" value="ECO:0007669"/>
    <property type="project" value="TreeGrafter"/>
</dbReference>
<protein>
    <submittedName>
        <fullName evidence="5">AcrR family transcriptional regulator</fullName>
    </submittedName>
</protein>
<dbReference type="Proteomes" id="UP000535078">
    <property type="component" value="Unassembled WGS sequence"/>
</dbReference>
<dbReference type="Pfam" id="PF00440">
    <property type="entry name" value="TetR_N"/>
    <property type="match status" value="1"/>
</dbReference>
<dbReference type="PRINTS" id="PR00455">
    <property type="entry name" value="HTHTETR"/>
</dbReference>
<reference evidence="5 6" key="1">
    <citation type="submission" date="2020-03" db="EMBL/GenBank/DDBJ databases">
        <title>Genomic Encyclopedia of Type Strains, Phase IV (KMG-IV): sequencing the most valuable type-strain genomes for metagenomic binning, comparative biology and taxonomic classification.</title>
        <authorList>
            <person name="Goeker M."/>
        </authorList>
    </citation>
    <scope>NUCLEOTIDE SEQUENCE [LARGE SCALE GENOMIC DNA]</scope>
    <source>
        <strain evidence="5 6">DSM 25229</strain>
    </source>
</reference>
<dbReference type="InterPro" id="IPR050109">
    <property type="entry name" value="HTH-type_TetR-like_transc_reg"/>
</dbReference>
<dbReference type="SUPFAM" id="SSF46689">
    <property type="entry name" value="Homeodomain-like"/>
    <property type="match status" value="1"/>
</dbReference>
<dbReference type="PANTHER" id="PTHR30055:SF226">
    <property type="entry name" value="HTH-TYPE TRANSCRIPTIONAL REGULATOR PKSA"/>
    <property type="match status" value="1"/>
</dbReference>
<evidence type="ECO:0000259" key="4">
    <source>
        <dbReference type="PROSITE" id="PS50977"/>
    </source>
</evidence>
<feature type="region of interest" description="Disordered" evidence="3">
    <location>
        <begin position="1"/>
        <end position="20"/>
    </location>
</feature>
<dbReference type="InterPro" id="IPR036271">
    <property type="entry name" value="Tet_transcr_reg_TetR-rel_C_sf"/>
</dbReference>
<dbReference type="PROSITE" id="PS50977">
    <property type="entry name" value="HTH_TETR_2"/>
    <property type="match status" value="1"/>
</dbReference>
<organism evidence="5 6">
    <name type="scientific">Sphingopyxis italica</name>
    <dbReference type="NCBI Taxonomy" id="1129133"/>
    <lineage>
        <taxon>Bacteria</taxon>
        <taxon>Pseudomonadati</taxon>
        <taxon>Pseudomonadota</taxon>
        <taxon>Alphaproteobacteria</taxon>
        <taxon>Sphingomonadales</taxon>
        <taxon>Sphingomonadaceae</taxon>
        <taxon>Sphingopyxis</taxon>
    </lineage>
</organism>
<dbReference type="EMBL" id="JAATIT010000003">
    <property type="protein sequence ID" value="NJB90093.1"/>
    <property type="molecule type" value="Genomic_DNA"/>
</dbReference>
<evidence type="ECO:0000256" key="2">
    <source>
        <dbReference type="PROSITE-ProRule" id="PRU00335"/>
    </source>
</evidence>
<dbReference type="Gene3D" id="1.10.357.10">
    <property type="entry name" value="Tetracycline Repressor, domain 2"/>
    <property type="match status" value="1"/>
</dbReference>
<evidence type="ECO:0000313" key="5">
    <source>
        <dbReference type="EMBL" id="NJB90093.1"/>
    </source>
</evidence>
<dbReference type="SUPFAM" id="SSF48498">
    <property type="entry name" value="Tetracyclin repressor-like, C-terminal domain"/>
    <property type="match status" value="1"/>
</dbReference>
<evidence type="ECO:0000313" key="6">
    <source>
        <dbReference type="Proteomes" id="UP000535078"/>
    </source>
</evidence>